<dbReference type="SUPFAM" id="SSF53098">
    <property type="entry name" value="Ribonuclease H-like"/>
    <property type="match status" value="1"/>
</dbReference>
<gene>
    <name evidence="9" type="ORF">M569_03810</name>
</gene>
<dbReference type="GO" id="GO:0005634">
    <property type="term" value="C:nucleus"/>
    <property type="evidence" value="ECO:0007669"/>
    <property type="project" value="UniProtKB-SubCell"/>
</dbReference>
<accession>S8CU99</accession>
<evidence type="ECO:0000256" key="1">
    <source>
        <dbReference type="ARBA" id="ARBA00004123"/>
    </source>
</evidence>
<dbReference type="InterPro" id="IPR012337">
    <property type="entry name" value="RNaseH-like_sf"/>
</dbReference>
<comment type="subcellular location">
    <subcellularLocation>
        <location evidence="1">Nucleus</location>
    </subcellularLocation>
</comment>
<feature type="domain" description="hAT-like transposase RNase-H fold" evidence="8">
    <location>
        <begin position="264"/>
        <end position="332"/>
    </location>
</feature>
<dbReference type="OrthoDB" id="1514276at2759"/>
<evidence type="ECO:0000256" key="6">
    <source>
        <dbReference type="ARBA" id="ARBA00023242"/>
    </source>
</evidence>
<feature type="domain" description="HAT C-terminal dimerisation" evidence="7">
    <location>
        <begin position="416"/>
        <end position="496"/>
    </location>
</feature>
<comment type="caution">
    <text evidence="9">The sequence shown here is derived from an EMBL/GenBank/DDBJ whole genome shotgun (WGS) entry which is preliminary data.</text>
</comment>
<dbReference type="AlphaFoldDB" id="S8CU99"/>
<dbReference type="Proteomes" id="UP000015453">
    <property type="component" value="Unassembled WGS sequence"/>
</dbReference>
<dbReference type="PANTHER" id="PTHR46481">
    <property type="entry name" value="ZINC FINGER BED DOMAIN-CONTAINING PROTEIN 4"/>
    <property type="match status" value="1"/>
</dbReference>
<evidence type="ECO:0000256" key="4">
    <source>
        <dbReference type="ARBA" id="ARBA00022833"/>
    </source>
</evidence>
<reference evidence="9 10" key="1">
    <citation type="journal article" date="2013" name="BMC Genomics">
        <title>The miniature genome of a carnivorous plant Genlisea aurea contains a low number of genes and short non-coding sequences.</title>
        <authorList>
            <person name="Leushkin E.V."/>
            <person name="Sutormin R.A."/>
            <person name="Nabieva E.R."/>
            <person name="Penin A.A."/>
            <person name="Kondrashov A.S."/>
            <person name="Logacheva M.D."/>
        </authorList>
    </citation>
    <scope>NUCLEOTIDE SEQUENCE [LARGE SCALE GENOMIC DNA]</scope>
</reference>
<protein>
    <recommendedName>
        <fullName evidence="11">HAT C-terminal dimerisation domain-containing protein</fullName>
    </recommendedName>
</protein>
<keyword evidence="2" id="KW-0479">Metal-binding</keyword>
<keyword evidence="5" id="KW-0238">DNA-binding</keyword>
<evidence type="ECO:0000256" key="5">
    <source>
        <dbReference type="ARBA" id="ARBA00023125"/>
    </source>
</evidence>
<evidence type="ECO:0000256" key="2">
    <source>
        <dbReference type="ARBA" id="ARBA00022723"/>
    </source>
</evidence>
<keyword evidence="10" id="KW-1185">Reference proteome</keyword>
<dbReference type="EMBL" id="AUSU01001467">
    <property type="protein sequence ID" value="EPS70949.1"/>
    <property type="molecule type" value="Genomic_DNA"/>
</dbReference>
<dbReference type="InterPro" id="IPR008906">
    <property type="entry name" value="HATC_C_dom"/>
</dbReference>
<dbReference type="Pfam" id="PF14372">
    <property type="entry name" value="hAT-like_RNase-H"/>
    <property type="match status" value="1"/>
</dbReference>
<evidence type="ECO:0008006" key="11">
    <source>
        <dbReference type="Google" id="ProtNLM"/>
    </source>
</evidence>
<evidence type="ECO:0000259" key="8">
    <source>
        <dbReference type="Pfam" id="PF14372"/>
    </source>
</evidence>
<sequence length="500" mass="56400">FKTRLNPQFQGFSRKTARRFGFQQFKERKVILVSLFESTSNKFGLTFDCWRGVDGDDYIVVTCHWIDDKWVMQKRILAFRLFDPPHNAPRIAHLITSVCVEYGISNRIFSITTDNASNNIAAIPALKSSLNAVVGGVFFHTRCICHILNLCVQDALRIEELDDALGYMRKLVNLVKKSSAKRLIFKQMCQSRGIPFKSLKIDCSTRWNSTLNMLRSLLPYKQIIPSFLTSQIDHNLFIDSTIFTKFETLCELLSVFEKYTLTFSGSYYPTNHLVLPALVSISKVFKKYADVNFLKEIVYAMSDKFVKYFVSIPPLFLISAILDPRIKISGLHTGLKVFCEYVNSLHLLEVDLNPDIMYDSALTSLNSLYDLFEKETGNSKSTNVDGSVVDGSATDDFYTMVSASETTISKSSEIALYTSMHQVQHKGDDFDILAWWNGQASVYPTLAAIVLASFAPPASTVASESAFSLGGRILTPKRSRLLDTTLEMCVCLKDWVAAEQ</sequence>
<evidence type="ECO:0000313" key="10">
    <source>
        <dbReference type="Proteomes" id="UP000015453"/>
    </source>
</evidence>
<proteinExistence type="predicted"/>
<dbReference type="InterPro" id="IPR052035">
    <property type="entry name" value="ZnF_BED_domain_contain"/>
</dbReference>
<feature type="non-terminal residue" evidence="9">
    <location>
        <position position="500"/>
    </location>
</feature>
<keyword evidence="6" id="KW-0539">Nucleus</keyword>
<feature type="non-terminal residue" evidence="9">
    <location>
        <position position="1"/>
    </location>
</feature>
<dbReference type="GO" id="GO:0046983">
    <property type="term" value="F:protein dimerization activity"/>
    <property type="evidence" value="ECO:0007669"/>
    <property type="project" value="InterPro"/>
</dbReference>
<evidence type="ECO:0000256" key="3">
    <source>
        <dbReference type="ARBA" id="ARBA00022771"/>
    </source>
</evidence>
<keyword evidence="4" id="KW-0862">Zinc</keyword>
<keyword evidence="3" id="KW-0863">Zinc-finger</keyword>
<dbReference type="GO" id="GO:0003677">
    <property type="term" value="F:DNA binding"/>
    <property type="evidence" value="ECO:0007669"/>
    <property type="project" value="UniProtKB-KW"/>
</dbReference>
<name>S8CU99_9LAMI</name>
<organism evidence="9 10">
    <name type="scientific">Genlisea aurea</name>
    <dbReference type="NCBI Taxonomy" id="192259"/>
    <lineage>
        <taxon>Eukaryota</taxon>
        <taxon>Viridiplantae</taxon>
        <taxon>Streptophyta</taxon>
        <taxon>Embryophyta</taxon>
        <taxon>Tracheophyta</taxon>
        <taxon>Spermatophyta</taxon>
        <taxon>Magnoliopsida</taxon>
        <taxon>eudicotyledons</taxon>
        <taxon>Gunneridae</taxon>
        <taxon>Pentapetalae</taxon>
        <taxon>asterids</taxon>
        <taxon>lamiids</taxon>
        <taxon>Lamiales</taxon>
        <taxon>Lentibulariaceae</taxon>
        <taxon>Genlisea</taxon>
    </lineage>
</organism>
<dbReference type="PANTHER" id="PTHR46481:SF10">
    <property type="entry name" value="ZINC FINGER BED DOMAIN-CONTAINING PROTEIN 39"/>
    <property type="match status" value="1"/>
</dbReference>
<dbReference type="GO" id="GO:0008270">
    <property type="term" value="F:zinc ion binding"/>
    <property type="evidence" value="ECO:0007669"/>
    <property type="project" value="UniProtKB-KW"/>
</dbReference>
<dbReference type="Pfam" id="PF05699">
    <property type="entry name" value="Dimer_Tnp_hAT"/>
    <property type="match status" value="1"/>
</dbReference>
<dbReference type="InterPro" id="IPR025525">
    <property type="entry name" value="hAT-like_transposase_RNase-H"/>
</dbReference>
<evidence type="ECO:0000259" key="7">
    <source>
        <dbReference type="Pfam" id="PF05699"/>
    </source>
</evidence>
<evidence type="ECO:0000313" key="9">
    <source>
        <dbReference type="EMBL" id="EPS70949.1"/>
    </source>
</evidence>